<evidence type="ECO:0000256" key="4">
    <source>
        <dbReference type="ARBA" id="ARBA00038493"/>
    </source>
</evidence>
<evidence type="ECO:0000256" key="5">
    <source>
        <dbReference type="ARBA" id="ARBA00048082"/>
    </source>
</evidence>
<dbReference type="EMBL" id="JAVRQU010000002">
    <property type="protein sequence ID" value="KAK5706026.1"/>
    <property type="molecule type" value="Genomic_DNA"/>
</dbReference>
<dbReference type="InterPro" id="IPR029062">
    <property type="entry name" value="Class_I_gatase-like"/>
</dbReference>
<dbReference type="PANTHER" id="PTHR48094:SF11">
    <property type="entry name" value="GLUTATHIONE-INDEPENDENT GLYOXALASE HSP31-RELATED"/>
    <property type="match status" value="1"/>
</dbReference>
<sequence>MSLPRRVVLACTSAIAPLHQGHNTGIWINEAQHPFNVFRQAGFEVDLVSETGQWGEDWLSVQPDFLTGKDRENYEDRSSEFRTKLDNMLTPDKIDATRYGIFFASAGHAALLEYPDAKGLQDIAIQIWFRGGMVCSVCHGPAIFPGIIDPATGQSVVHGKTFTGFGTQGEEDMGLAATLYKWGKRWVEDVAKALGATYMPAPGPWDAFHVVDGRIVTGTNPASAQETAEAILEVFERL</sequence>
<dbReference type="GO" id="GO:0019243">
    <property type="term" value="P:methylglyoxal catabolic process to D-lactate via S-lactoyl-glutathione"/>
    <property type="evidence" value="ECO:0007669"/>
    <property type="project" value="TreeGrafter"/>
</dbReference>
<comment type="similarity">
    <text evidence="4">Belongs to the peptidase C56 family. HSP31-like subfamily.</text>
</comment>
<keyword evidence="3 7" id="KW-0456">Lyase</keyword>
<feature type="domain" description="DJ-1/PfpI" evidence="6">
    <location>
        <begin position="30"/>
        <end position="233"/>
    </location>
</feature>
<dbReference type="InterPro" id="IPR002818">
    <property type="entry name" value="DJ-1/PfpI"/>
</dbReference>
<evidence type="ECO:0000313" key="8">
    <source>
        <dbReference type="Proteomes" id="UP001310594"/>
    </source>
</evidence>
<evidence type="ECO:0000313" key="7">
    <source>
        <dbReference type="EMBL" id="KAK5706026.1"/>
    </source>
</evidence>
<dbReference type="EC" id="4.2.1.130" evidence="1"/>
<dbReference type="PANTHER" id="PTHR48094">
    <property type="entry name" value="PROTEIN/NUCLEIC ACID DEGLYCASE DJ-1-RELATED"/>
    <property type="match status" value="1"/>
</dbReference>
<evidence type="ECO:0000256" key="1">
    <source>
        <dbReference type="ARBA" id="ARBA00013134"/>
    </source>
</evidence>
<organism evidence="7 8">
    <name type="scientific">Elasticomyces elasticus</name>
    <dbReference type="NCBI Taxonomy" id="574655"/>
    <lineage>
        <taxon>Eukaryota</taxon>
        <taxon>Fungi</taxon>
        <taxon>Dikarya</taxon>
        <taxon>Ascomycota</taxon>
        <taxon>Pezizomycotina</taxon>
        <taxon>Dothideomycetes</taxon>
        <taxon>Dothideomycetidae</taxon>
        <taxon>Mycosphaerellales</taxon>
        <taxon>Teratosphaeriaceae</taxon>
        <taxon>Elasticomyces</taxon>
    </lineage>
</organism>
<protein>
    <recommendedName>
        <fullName evidence="1">D-lactate dehydratase</fullName>
        <ecNumber evidence="1">4.2.1.130</ecNumber>
    </recommendedName>
</protein>
<comment type="catalytic activity">
    <reaction evidence="5">
        <text>methylglyoxal + H2O = (R)-lactate + H(+)</text>
        <dbReference type="Rhea" id="RHEA:27754"/>
        <dbReference type="ChEBI" id="CHEBI:15377"/>
        <dbReference type="ChEBI" id="CHEBI:15378"/>
        <dbReference type="ChEBI" id="CHEBI:16004"/>
        <dbReference type="ChEBI" id="CHEBI:17158"/>
        <dbReference type="EC" id="4.2.1.130"/>
    </reaction>
</comment>
<keyword evidence="2 7" id="KW-0346">Stress response</keyword>
<dbReference type="InterPro" id="IPR050325">
    <property type="entry name" value="Prot/Nucl_acid_deglycase"/>
</dbReference>
<dbReference type="Gene3D" id="3.40.50.880">
    <property type="match status" value="1"/>
</dbReference>
<gene>
    <name evidence="7" type="primary">HSP31</name>
    <name evidence="7" type="ORF">LTR97_001012</name>
</gene>
<dbReference type="AlphaFoldDB" id="A0AAN7WI77"/>
<name>A0AAN7WI77_9PEZI</name>
<dbReference type="Pfam" id="PF01965">
    <property type="entry name" value="DJ-1_PfpI"/>
    <property type="match status" value="1"/>
</dbReference>
<accession>A0AAN7WI77</accession>
<dbReference type="Proteomes" id="UP001310594">
    <property type="component" value="Unassembled WGS sequence"/>
</dbReference>
<proteinExistence type="inferred from homology"/>
<comment type="caution">
    <text evidence="7">The sequence shown here is derived from an EMBL/GenBank/DDBJ whole genome shotgun (WGS) entry which is preliminary data.</text>
</comment>
<evidence type="ECO:0000256" key="3">
    <source>
        <dbReference type="ARBA" id="ARBA00023239"/>
    </source>
</evidence>
<dbReference type="GO" id="GO:0005737">
    <property type="term" value="C:cytoplasm"/>
    <property type="evidence" value="ECO:0007669"/>
    <property type="project" value="TreeGrafter"/>
</dbReference>
<reference evidence="7" key="1">
    <citation type="submission" date="2023-08" db="EMBL/GenBank/DDBJ databases">
        <title>Black Yeasts Isolated from many extreme environments.</title>
        <authorList>
            <person name="Coleine C."/>
            <person name="Stajich J.E."/>
            <person name="Selbmann L."/>
        </authorList>
    </citation>
    <scope>NUCLEOTIDE SEQUENCE</scope>
    <source>
        <strain evidence="7">CCFEE 5810</strain>
    </source>
</reference>
<dbReference type="GO" id="GO:0019172">
    <property type="term" value="F:glyoxalase III activity"/>
    <property type="evidence" value="ECO:0007669"/>
    <property type="project" value="UniProtKB-EC"/>
</dbReference>
<evidence type="ECO:0000256" key="2">
    <source>
        <dbReference type="ARBA" id="ARBA00023016"/>
    </source>
</evidence>
<dbReference type="SUPFAM" id="SSF52317">
    <property type="entry name" value="Class I glutamine amidotransferase-like"/>
    <property type="match status" value="1"/>
</dbReference>
<evidence type="ECO:0000259" key="6">
    <source>
        <dbReference type="Pfam" id="PF01965"/>
    </source>
</evidence>